<sequence>MNLYHKALLCWSFQRDFDLSKIDSWIGDCLELSSEDLAWAFKGKRSMSYALSEWEKNAMQPSMRKRHLETKLHTSITSVLSVRLREGYSIQDVSITKGGKQLQVTLTIPWKHNVQIEYLALSAWPLTPTNRITHVEVTIEAPYEFLHDVLYPTKQPFTSGYRTLVVRRFRQTMKSLQSADEMLVHLQSFSSNSSYYTIPESTKNGVPLFYLPPNSNNPILSLQHARKSSKSPESQFAVFWKPVLSVDTTGWQRWMHCHRIGLVLDHDVPLPKNLNLPMENDRSSAIQCRVALSSLTSLCRNWSSFVLLENHSFIKFISSNNPEDVPSSFCLTRITVKGPCIVIRVAFLGGTPGHIRHEIVSDLKTKLSKIEAPLGVNLKPQKPPVKGKSLQRAAQISNKRAVAAKPCTIMFDKPLEKILVRYEKIPEGMLTPFPERPHYSVYPSLTGVYANRTNENHMKVLCHYLHHHRWIWTTQEEGSPAVPAEDVARVLSTLTKLRLQEGYNFVNNNAGIITMAKELIMKDHTKEDDQFYSCIIQYVLFPPYLQPSEAGRGEEAIADWTLEGKPALGNTGQKFNMVTEVWAEPQFGVLTDLPSELKYLDGLKYNEVPDAIFQVDLKHVSALLTYDHLWAMSDDKTVTTPQRIVKTSKVEPSLIHSNWVVEQLPFPFDVIGLLPKSRQVEMVFSSLIETLPQAAADSSDSPNENLFKLLLENMERLNDREITLTEADWQRFTQHVQSRRRNGVPLPFPEEICQVEDPGRSTGRSTVADILGADKKSRQKSALSMKWRCFIRAVAGLGCGRIILTFLPASLKHVQLMGKKGRSRSSSFGSGAKTPDQSAKKNIEAQKQGPLMTQGSLEDKSLTPTPTVERDESTFAFSPQPDSSSVKAQETKAELSVNSDDEKKCVTFEEKTTAINEEPVFHDRCASEDSDTFSFNIPIYCYDCPLSALISVPDNKSVVESSPEEAKRREDIFQDFTQFAASIFVDPFNVDEVPRSLEGRTKGRFGASKDLLLHSNAVHDLFCRSFVSSTFTSLQHGQQLNMRDVQSAVDACEENFLEVDITEFIHTLCGHYVKKMANRKAARDAQTSEKLQSVPISLPPASNGERVKILKDSLLGECESVPGLHKSITAKFMSVLGRYFKAVPPSGEYFFYCPQQSEGPRKSIAESFSDFTDVVTEDDSQGQDSDIGSDTFEDVGTGILIDHDGVFHDMDDDSSDFESEGSIRESEGEAEDEEHSKSPLFLMLTCSLRDKSSHTQPMTPVSINMLPVCLGEIIRKCEDDEEFLDPFSSSVRITLDLICLTLSPEQDYSVLKSSARSAPSRSNSFSSTSSPVSLSPLDKRSGLFEFRRQDSKATSHDIDGIESMDPLHGLVHSQRQAVNLTCDTIRWLLQDEIVSELRHIGPVNSTMLEKVENHVKQSSEDHPSCISRHVRLQFVYGAEQSLELFVKEFERINLPEYSINKVEKHYYLTSFVDREVAFASPRAPEEDSSEAKREEQKAVDQGDCGCDSTTLTPESASYSLEETQQPSVDVSVNVETGEEESAVSSEPFAATSNDLLAIYSDEQTETAQKEECSDSETSMELPVVTISDEGPGKTRDGETTLASKHPLLGDIGKQEPLQVEPSTPEKDTSFTSSANSTPLGKLVIPSLEESNAESIGIGGEDVVEDSGTPSPRTPRQEDQSCLLAEEYLPFWVVMRIFDDEVTIFFHQREPDDSRAFCATRATGLVEMVINAIHEKCRIVNQRMLLQELYETKVCNSMLFPESDEDIWKHEELTMSVSPLGVHITKGDSKGRVTTRFVQVQFLFQPGHFGCNSVWYTHLPVHQRLMDTPGRTGISRGFKAVKSVLDRFGVSNRKDMFVYKDSDGAVFYFRLFESLCSSDSDGNPFLCELRPPDEDDDDCRSGLSSVASVAGSRTSSLLSLVKAGITELDEEDLAQVEESKLENKKKHLQAIDRDRDTASESGRSVHALQPMVDKSIALHVYGVDDPGPEITVDLVEVLQNRINEAMLEVLSVLLSRNPNCKLTYADVRFIQPQGQPPKTTLTLTIPPMDVNYLCPLTFYLRQNLHSLLHSPRYMDNNPNHHFRALSGSKTEASGNTSAESCRLEPEIYLYNRPHSSGGKGLACISASVLNSRGGYIYIPCGKTACNYVGELDYFEQMTEVFLCEDKRQLAEEDIMVQFAIWERGDIGLDQLATQLKLSLRHALCDLLTEYYLLTAPLSKVPPKYYKAPVTRQRSVSEPPSPSSLTPKDPKLGSYPETIERSSRRQLDFGSQCGFRSRTASLVGQRKTPPAGSLSPTGSTGRPGRVSKNPFLSHRRSSSGPQPISRQTTMEDDVFKTEAVSADNEDMEDKGKASETRSKKKRKSGLAPPQTAGKSEASSDVEHTFESFTAAEIQESQEFTSQPGTPVSEHLASASPDREKTRKLSSASNVSGSKAFSPDGRESTSVGQSSDGPTTWQNIEARRRKELERRMKRIQFENGERGELHSSLQGLGQDMFAFFFDLGVPSVYRIDGKLINNFASDAFLGELVSLISSLCPDLKPKIYRETPLNSPEEQESDYPPEINCPHYYPARQPLRVQDVDESTTDESGKQFAPLPNSSHFFVVVGRNVDQWRASLGLEEDLSQEPSDRPRIRTGLQRFRPLDPNAPVPGRIPSDSTSLSSLSLGGVPRQKFLLVTLLDKDVIAFTYNWANDLNLTFEKQLHRLLNWSNARCHLTACLLSQKLGLFHHTLFADINRGKEGKDMNPFCLSANDMDMVLLVSRPGPPPLDRERAMPRQMPPSPNILVFDEVLRDVTPPKPLHCAQYFHNRDLVKRHGYQFKEIRSGQIKRAILEQSLDELYIMWLRRPPHIQINEDKIETLKRSSRLIHYCAAPLLFHPNWRRKRSSTASDSDTVKEESCSDEPRKETKEKKNSKEQKHGEAIKEGEAIYVKEKTSASEEAWHQELRSAYLQQYVQYMQSLQFIVVQTRPQSPKPNRRHNGRSNVSSKPKRETGDVKKQNSSKDRKDRTSQTLQCYLQRSSHGGIMLLELVFEGCFFIVRLYALGCSQIPSGKAVGVQMSRLFVEDCTRYREYIHLLSFNYDFHLCKAQLYLNGSQRIFNKGYGVTAMLKGLLEEYPQCPLFARNRVCAGEVAVPSHISPQAVFNYLVKNASFYDFQTLPLESGPFEKTQHLLFGTDRVLTQERYSDTRTYDILRDNYEYDITFVVSPKESSEEGIVNMEYIVLMTSRRELFPKLMLDLHLRKKSPSSSSLSTMNGNRKASLPDNGEVEPERGPRVRFTLPSNSSSGSLGGFINSPFAGEFHRSASSPHSLFALGNSESGFQFPAAFAPLRSGENIMEQRSGSNRSLAVPSYEGSLCDSVSEKEFRLITEAYQRARVHLVHVVCRAQTHCSRDMLWHRLLVGGIGEEEKDGTKKGRKRSEVRRSGSDYNVKAHWMKGLVTLYPGAEESSASRLSFEEFKQLLSVVVSKSLRDEDPQVIPLLANRASWYLNLFRIITAKFPDTHRVFVGEDSTVHYLAILNADDPDMFVLIHVDEQNDTADMLVVFREDSQPDEGGTSRQPRLLSKKIRRHVYSVVNALCFHLWTSLLQV</sequence>
<evidence type="ECO:0000313" key="3">
    <source>
        <dbReference type="Proteomes" id="UP001159405"/>
    </source>
</evidence>
<feature type="region of interest" description="Disordered" evidence="1">
    <location>
        <begin position="2393"/>
        <end position="2457"/>
    </location>
</feature>
<accession>A0ABN8PXF6</accession>
<dbReference type="InterPro" id="IPR033228">
    <property type="entry name" value="SZT2"/>
</dbReference>
<feature type="compositionally biased region" description="Basic and acidic residues" evidence="1">
    <location>
        <begin position="2888"/>
        <end position="2916"/>
    </location>
</feature>
<feature type="compositionally biased region" description="Polar residues" evidence="1">
    <location>
        <begin position="1629"/>
        <end position="1638"/>
    </location>
</feature>
<feature type="region of interest" description="Disordered" evidence="1">
    <location>
        <begin position="2878"/>
        <end position="2916"/>
    </location>
</feature>
<reference evidence="2 3" key="1">
    <citation type="submission" date="2022-05" db="EMBL/GenBank/DDBJ databases">
        <authorList>
            <consortium name="Genoscope - CEA"/>
            <person name="William W."/>
        </authorList>
    </citation>
    <scope>NUCLEOTIDE SEQUENCE [LARGE SCALE GENOMIC DNA]</scope>
</reference>
<feature type="region of interest" description="Disordered" evidence="1">
    <location>
        <begin position="1658"/>
        <end position="1678"/>
    </location>
</feature>
<evidence type="ECO:0000256" key="1">
    <source>
        <dbReference type="SAM" id="MobiDB-lite"/>
    </source>
</evidence>
<dbReference type="PANTHER" id="PTHR14918">
    <property type="entry name" value="KICSTOR COMPLEX PROTEIN SZT2"/>
    <property type="match status" value="1"/>
</dbReference>
<gene>
    <name evidence="2" type="ORF">PLOB_00049396</name>
</gene>
<feature type="compositionally biased region" description="Polar residues" evidence="1">
    <location>
        <begin position="2230"/>
        <end position="2244"/>
    </location>
</feature>
<feature type="region of interest" description="Disordered" evidence="1">
    <location>
        <begin position="3240"/>
        <end position="3267"/>
    </location>
</feature>
<comment type="caution">
    <text evidence="2">The sequence shown here is derived from an EMBL/GenBank/DDBJ whole genome shotgun (WGS) entry which is preliminary data.</text>
</comment>
<feature type="region of interest" description="Disordered" evidence="1">
    <location>
        <begin position="2228"/>
        <end position="2381"/>
    </location>
</feature>
<name>A0ABN8PXF6_9CNID</name>
<protein>
    <recommendedName>
        <fullName evidence="4">Protein SZT2</fullName>
    </recommendedName>
</protein>
<feature type="compositionally biased region" description="Polar residues" evidence="1">
    <location>
        <begin position="2316"/>
        <end position="2326"/>
    </location>
</feature>
<feature type="region of interest" description="Disordered" evidence="1">
    <location>
        <begin position="1480"/>
        <end position="1528"/>
    </location>
</feature>
<feature type="region of interest" description="Disordered" evidence="1">
    <location>
        <begin position="1211"/>
        <end position="1237"/>
    </location>
</feature>
<dbReference type="EMBL" id="CALNXK010000095">
    <property type="protein sequence ID" value="CAH3152890.1"/>
    <property type="molecule type" value="Genomic_DNA"/>
</dbReference>
<evidence type="ECO:0000313" key="2">
    <source>
        <dbReference type="EMBL" id="CAH3152890.1"/>
    </source>
</evidence>
<feature type="compositionally biased region" description="Polar residues" evidence="1">
    <location>
        <begin position="851"/>
        <end position="866"/>
    </location>
</feature>
<feature type="compositionally biased region" description="Polar residues" evidence="1">
    <location>
        <begin position="2393"/>
        <end position="2403"/>
    </location>
</feature>
<feature type="compositionally biased region" description="Basic and acidic residues" evidence="1">
    <location>
        <begin position="1483"/>
        <end position="1500"/>
    </location>
</feature>
<feature type="compositionally biased region" description="Polar residues" evidence="1">
    <location>
        <begin position="2422"/>
        <end position="2432"/>
    </location>
</feature>
<feature type="compositionally biased region" description="Polar residues" evidence="1">
    <location>
        <begin position="2441"/>
        <end position="2456"/>
    </location>
</feature>
<dbReference type="PANTHER" id="PTHR14918:SF3">
    <property type="entry name" value="KICSTOR COMPLEX PROTEIN SZT2"/>
    <property type="match status" value="1"/>
</dbReference>
<feature type="compositionally biased region" description="Polar residues" evidence="1">
    <location>
        <begin position="875"/>
        <end position="888"/>
    </location>
</feature>
<evidence type="ECO:0008006" key="4">
    <source>
        <dbReference type="Google" id="ProtNLM"/>
    </source>
</evidence>
<proteinExistence type="predicted"/>
<keyword evidence="3" id="KW-1185">Reference proteome</keyword>
<feature type="region of interest" description="Disordered" evidence="1">
    <location>
        <begin position="1563"/>
        <end position="1639"/>
    </location>
</feature>
<feature type="compositionally biased region" description="Basic and acidic residues" evidence="1">
    <location>
        <begin position="2984"/>
        <end position="3003"/>
    </location>
</feature>
<organism evidence="2 3">
    <name type="scientific">Porites lobata</name>
    <dbReference type="NCBI Taxonomy" id="104759"/>
    <lineage>
        <taxon>Eukaryota</taxon>
        <taxon>Metazoa</taxon>
        <taxon>Cnidaria</taxon>
        <taxon>Anthozoa</taxon>
        <taxon>Hexacorallia</taxon>
        <taxon>Scleractinia</taxon>
        <taxon>Fungiina</taxon>
        <taxon>Poritidae</taxon>
        <taxon>Porites</taxon>
    </lineage>
</organism>
<feature type="region of interest" description="Disordered" evidence="1">
    <location>
        <begin position="1313"/>
        <end position="1335"/>
    </location>
</feature>
<feature type="region of interest" description="Disordered" evidence="1">
    <location>
        <begin position="2963"/>
        <end position="3003"/>
    </location>
</feature>
<feature type="compositionally biased region" description="Polar residues" evidence="1">
    <location>
        <begin position="1507"/>
        <end position="1528"/>
    </location>
</feature>
<feature type="compositionally biased region" description="Basic and acidic residues" evidence="1">
    <location>
        <begin position="2256"/>
        <end position="2265"/>
    </location>
</feature>
<dbReference type="Proteomes" id="UP001159405">
    <property type="component" value="Unassembled WGS sequence"/>
</dbReference>
<feature type="region of interest" description="Disordered" evidence="1">
    <location>
        <begin position="818"/>
        <end position="895"/>
    </location>
</feature>